<feature type="compositionally biased region" description="Polar residues" evidence="5">
    <location>
        <begin position="1"/>
        <end position="18"/>
    </location>
</feature>
<dbReference type="FunCoup" id="K5VT74">
    <property type="interactions" value="38"/>
</dbReference>
<name>K5VT74_PHACS</name>
<dbReference type="GO" id="GO:0003677">
    <property type="term" value="F:DNA binding"/>
    <property type="evidence" value="ECO:0007669"/>
    <property type="project" value="InterPro"/>
</dbReference>
<feature type="compositionally biased region" description="Polar residues" evidence="5">
    <location>
        <begin position="315"/>
        <end position="326"/>
    </location>
</feature>
<keyword evidence="7" id="KW-1185">Reference proteome</keyword>
<dbReference type="InterPro" id="IPR007811">
    <property type="entry name" value="RPC4"/>
</dbReference>
<feature type="region of interest" description="Disordered" evidence="5">
    <location>
        <begin position="205"/>
        <end position="224"/>
    </location>
</feature>
<dbReference type="EMBL" id="JH930479">
    <property type="protein sequence ID" value="EKM49985.1"/>
    <property type="molecule type" value="Genomic_DNA"/>
</dbReference>
<feature type="region of interest" description="Disordered" evidence="5">
    <location>
        <begin position="403"/>
        <end position="423"/>
    </location>
</feature>
<evidence type="ECO:0008006" key="8">
    <source>
        <dbReference type="Google" id="ProtNLM"/>
    </source>
</evidence>
<evidence type="ECO:0000256" key="2">
    <source>
        <dbReference type="ARBA" id="ARBA00022478"/>
    </source>
</evidence>
<dbReference type="KEGG" id="pco:PHACADRAFT_213756"/>
<dbReference type="GO" id="GO:0005666">
    <property type="term" value="C:RNA polymerase III complex"/>
    <property type="evidence" value="ECO:0007669"/>
    <property type="project" value="InterPro"/>
</dbReference>
<feature type="compositionally biased region" description="Basic and acidic residues" evidence="5">
    <location>
        <begin position="170"/>
        <end position="182"/>
    </location>
</feature>
<dbReference type="GO" id="GO:0042797">
    <property type="term" value="P:tRNA transcription by RNA polymerase III"/>
    <property type="evidence" value="ECO:0007669"/>
    <property type="project" value="TreeGrafter"/>
</dbReference>
<dbReference type="InParanoid" id="K5VT74"/>
<evidence type="ECO:0000313" key="7">
    <source>
        <dbReference type="Proteomes" id="UP000008370"/>
    </source>
</evidence>
<dbReference type="RefSeq" id="XP_007401181.1">
    <property type="nucleotide sequence ID" value="XM_007401119.1"/>
</dbReference>
<dbReference type="AlphaFoldDB" id="K5VT74"/>
<dbReference type="Pfam" id="PF05132">
    <property type="entry name" value="RNA_pol_Rpc4"/>
    <property type="match status" value="1"/>
</dbReference>
<dbReference type="Proteomes" id="UP000008370">
    <property type="component" value="Unassembled WGS sequence"/>
</dbReference>
<feature type="compositionally biased region" description="Basic and acidic residues" evidence="5">
    <location>
        <begin position="48"/>
        <end position="58"/>
    </location>
</feature>
<dbReference type="GeneID" id="18913417"/>
<reference evidence="6 7" key="1">
    <citation type="journal article" date="2012" name="BMC Genomics">
        <title>Comparative genomics of the white-rot fungi, Phanerochaete carnosa and P. chrysosporium, to elucidate the genetic basis of the distinct wood types they colonize.</title>
        <authorList>
            <person name="Suzuki H."/>
            <person name="MacDonald J."/>
            <person name="Syed K."/>
            <person name="Salamov A."/>
            <person name="Hori C."/>
            <person name="Aerts A."/>
            <person name="Henrissat B."/>
            <person name="Wiebenga A."/>
            <person name="vanKuyk P.A."/>
            <person name="Barry K."/>
            <person name="Lindquist E."/>
            <person name="LaButti K."/>
            <person name="Lapidus A."/>
            <person name="Lucas S."/>
            <person name="Coutinho P."/>
            <person name="Gong Y."/>
            <person name="Samejima M."/>
            <person name="Mahadevan R."/>
            <person name="Abou-Zaid M."/>
            <person name="de Vries R.P."/>
            <person name="Igarashi K."/>
            <person name="Yadav J.S."/>
            <person name="Grigoriev I.V."/>
            <person name="Master E.R."/>
        </authorList>
    </citation>
    <scope>NUCLEOTIDE SEQUENCE [LARGE SCALE GENOMIC DNA]</scope>
    <source>
        <strain evidence="6 7">HHB-10118-sp</strain>
    </source>
</reference>
<protein>
    <recommendedName>
        <fullName evidence="8">DNA-directed RNA polymerase III subunit RPC4</fullName>
    </recommendedName>
</protein>
<evidence type="ECO:0000256" key="5">
    <source>
        <dbReference type="SAM" id="MobiDB-lite"/>
    </source>
</evidence>
<feature type="compositionally biased region" description="Basic and acidic residues" evidence="5">
    <location>
        <begin position="230"/>
        <end position="249"/>
    </location>
</feature>
<dbReference type="PANTHER" id="PTHR13408:SF0">
    <property type="entry name" value="DNA-DIRECTED RNA POLYMERASE III SUBUNIT RPC4"/>
    <property type="match status" value="1"/>
</dbReference>
<feature type="compositionally biased region" description="Acidic residues" evidence="5">
    <location>
        <begin position="259"/>
        <end position="272"/>
    </location>
</feature>
<feature type="compositionally biased region" description="Acidic residues" evidence="5">
    <location>
        <begin position="183"/>
        <end position="192"/>
    </location>
</feature>
<evidence type="ECO:0000256" key="4">
    <source>
        <dbReference type="ARBA" id="ARBA00023242"/>
    </source>
</evidence>
<feature type="compositionally biased region" description="Basic and acidic residues" evidence="5">
    <location>
        <begin position="274"/>
        <end position="298"/>
    </location>
</feature>
<dbReference type="STRING" id="650164.K5VT74"/>
<feature type="compositionally biased region" description="Acidic residues" evidence="5">
    <location>
        <begin position="410"/>
        <end position="423"/>
    </location>
</feature>
<keyword evidence="4" id="KW-0539">Nucleus</keyword>
<gene>
    <name evidence="6" type="ORF">PHACADRAFT_213756</name>
</gene>
<feature type="region of interest" description="Disordered" evidence="5">
    <location>
        <begin position="1"/>
        <end position="192"/>
    </location>
</feature>
<sequence length="423" mass="45366">MSEPSGNTPGPSYGSSTPKAVPSLAKKPDTTRGGSTKLKFIPTLPARRVKEGSKKEEAPTASTSSERGKERGRGGSDGRSRGRGRGGEGKGGAPPRPPPVEMTASGPFAMGPALAGASARRTAPRTNFTPAVLQGSGGTSRLGAGLTQTEAPSVGGAKREQMQAGVLGTAEKEQKLEERENEMYSDPDEGVEIVDMENVRTMDWMAPESLSKEKKATKRKKVKAEEMWKKGKGVAKEEVAKPEPERVDDVNLANAVDLSESEEEEEIEDIMDDFAFRHIETDDTKDKGKGVAKPEDGSKTVTFSDDTKPPAPDTPQEQAANESTSEQKVDGVIGQLEVYESGTVKMRLANGIVMDVTAATQPSFLQHAVHLDPTEKRLCVLGEINRRFVVSPDIDTLLSAMESAERDQPSELEADELISMDTK</sequence>
<keyword evidence="3" id="KW-0804">Transcription</keyword>
<evidence type="ECO:0000256" key="1">
    <source>
        <dbReference type="ARBA" id="ARBA00004123"/>
    </source>
</evidence>
<keyword evidence="2" id="KW-0240">DNA-directed RNA polymerase</keyword>
<evidence type="ECO:0000313" key="6">
    <source>
        <dbReference type="EMBL" id="EKM49985.1"/>
    </source>
</evidence>
<comment type="subcellular location">
    <subcellularLocation>
        <location evidence="1">Nucleus</location>
    </subcellularLocation>
</comment>
<feature type="region of interest" description="Disordered" evidence="5">
    <location>
        <begin position="230"/>
        <end position="329"/>
    </location>
</feature>
<feature type="compositionally biased region" description="Basic and acidic residues" evidence="5">
    <location>
        <begin position="66"/>
        <end position="88"/>
    </location>
</feature>
<organism evidence="6 7">
    <name type="scientific">Phanerochaete carnosa (strain HHB-10118-sp)</name>
    <name type="common">White-rot fungus</name>
    <name type="synonym">Peniophora carnosa</name>
    <dbReference type="NCBI Taxonomy" id="650164"/>
    <lineage>
        <taxon>Eukaryota</taxon>
        <taxon>Fungi</taxon>
        <taxon>Dikarya</taxon>
        <taxon>Basidiomycota</taxon>
        <taxon>Agaricomycotina</taxon>
        <taxon>Agaricomycetes</taxon>
        <taxon>Polyporales</taxon>
        <taxon>Phanerochaetaceae</taxon>
        <taxon>Phanerochaete</taxon>
    </lineage>
</organism>
<dbReference type="OrthoDB" id="5836119at2759"/>
<accession>K5VT74</accession>
<dbReference type="PANTHER" id="PTHR13408">
    <property type="entry name" value="DNA-DIRECTED RNA POLYMERASE III"/>
    <property type="match status" value="1"/>
</dbReference>
<evidence type="ECO:0000256" key="3">
    <source>
        <dbReference type="ARBA" id="ARBA00023163"/>
    </source>
</evidence>
<proteinExistence type="predicted"/>
<dbReference type="HOGENOM" id="CLU_033578_0_0_1"/>